<gene>
    <name evidence="1" type="ORF">BYL167_LOCUS73283</name>
</gene>
<proteinExistence type="predicted"/>
<dbReference type="Proteomes" id="UP000681967">
    <property type="component" value="Unassembled WGS sequence"/>
</dbReference>
<dbReference type="EMBL" id="CAJOBH010261040">
    <property type="protein sequence ID" value="CAF5155374.1"/>
    <property type="molecule type" value="Genomic_DNA"/>
</dbReference>
<dbReference type="AlphaFoldDB" id="A0A8S3G9S9"/>
<evidence type="ECO:0000313" key="2">
    <source>
        <dbReference type="Proteomes" id="UP000681967"/>
    </source>
</evidence>
<organism evidence="1 2">
    <name type="scientific">Rotaria magnacalcarata</name>
    <dbReference type="NCBI Taxonomy" id="392030"/>
    <lineage>
        <taxon>Eukaryota</taxon>
        <taxon>Metazoa</taxon>
        <taxon>Spiralia</taxon>
        <taxon>Gnathifera</taxon>
        <taxon>Rotifera</taxon>
        <taxon>Eurotatoria</taxon>
        <taxon>Bdelloidea</taxon>
        <taxon>Philodinida</taxon>
        <taxon>Philodinidae</taxon>
        <taxon>Rotaria</taxon>
    </lineage>
</organism>
<reference evidence="1" key="1">
    <citation type="submission" date="2021-02" db="EMBL/GenBank/DDBJ databases">
        <authorList>
            <person name="Nowell W R."/>
        </authorList>
    </citation>
    <scope>NUCLEOTIDE SEQUENCE</scope>
</reference>
<feature type="non-terminal residue" evidence="1">
    <location>
        <position position="1"/>
    </location>
</feature>
<comment type="caution">
    <text evidence="1">The sequence shown here is derived from an EMBL/GenBank/DDBJ whole genome shotgun (WGS) entry which is preliminary data.</text>
</comment>
<evidence type="ECO:0000313" key="1">
    <source>
        <dbReference type="EMBL" id="CAF5155374.1"/>
    </source>
</evidence>
<protein>
    <submittedName>
        <fullName evidence="1">Uncharacterized protein</fullName>
    </submittedName>
</protein>
<name>A0A8S3G9S9_9BILA</name>
<sequence length="61" mass="6875">MRLQDISSVEYLLDVGDIFAFLNLDSNELIEIKKNLGIADKGFHYEPIVRQFATALYVLGG</sequence>
<accession>A0A8S3G9S9</accession>